<sequence length="441" mass="49108">MVRLDSGQDREEEYTSIFLDAWLTAKGQALRALAEHLFAAIQSAPSGRMRSPRRDAMERKRFVVQNIAANLAHLALSPSHMPGNVLAISTAKTKPTRYERADYPRRILGKTLRELEASGFLIRHAYRFKQTTTTVEPTRKFRGLLDRHGVRFADIGRDAGGETILLRARQPQEGRGDVRRRDRPPPKRLIHYADTEETMRLRAEVDTVNEMLNAAEIEYDGEPVGPIRLYRSFLLRSPEDPIAFNLLGRLWGGFWQTLDSKLRHRITIGGEDVADLDFSAMHPSMAYLKATGRLPDGDPYAIPGLEKHRDGAKQAMASLLSRAGPMRLLVPKLKAKLPEGWTAKRLVQAAGSRHPVIAHLFGSDCGVELMALESRILMAVLLDLAARGIPSLPLHDGIQTRVSDKERALEAMRTASEQILGVALAVGEKPIWRPPALAEAA</sequence>
<accession>A0A1H4K860</accession>
<organism evidence="1 2">
    <name type="scientific">Nitratireductor aquibiodomus</name>
    <dbReference type="NCBI Taxonomy" id="204799"/>
    <lineage>
        <taxon>Bacteria</taxon>
        <taxon>Pseudomonadati</taxon>
        <taxon>Pseudomonadota</taxon>
        <taxon>Alphaproteobacteria</taxon>
        <taxon>Hyphomicrobiales</taxon>
        <taxon>Phyllobacteriaceae</taxon>
        <taxon>Nitratireductor</taxon>
    </lineage>
</organism>
<evidence type="ECO:0000313" key="1">
    <source>
        <dbReference type="EMBL" id="SEB54587.1"/>
    </source>
</evidence>
<dbReference type="AlphaFoldDB" id="A0A1H4K860"/>
<reference evidence="2" key="1">
    <citation type="submission" date="2016-10" db="EMBL/GenBank/DDBJ databases">
        <authorList>
            <person name="Varghese N."/>
            <person name="Submissions S."/>
        </authorList>
    </citation>
    <scope>NUCLEOTIDE SEQUENCE [LARGE SCALE GENOMIC DNA]</scope>
    <source>
        <strain evidence="2">ES.061</strain>
    </source>
</reference>
<gene>
    <name evidence="1" type="ORF">SAMN05216452_2033</name>
</gene>
<proteinExistence type="predicted"/>
<protein>
    <submittedName>
        <fullName evidence="1">Uncharacterized protein</fullName>
    </submittedName>
</protein>
<keyword evidence="2" id="KW-1185">Reference proteome</keyword>
<dbReference type="EMBL" id="FNSL01000001">
    <property type="protein sequence ID" value="SEB54587.1"/>
    <property type="molecule type" value="Genomic_DNA"/>
</dbReference>
<evidence type="ECO:0000313" key="2">
    <source>
        <dbReference type="Proteomes" id="UP000199064"/>
    </source>
</evidence>
<dbReference type="Proteomes" id="UP000199064">
    <property type="component" value="Unassembled WGS sequence"/>
</dbReference>
<name>A0A1H4K860_9HYPH</name>